<evidence type="ECO:0000313" key="2">
    <source>
        <dbReference type="Proteomes" id="UP000092839"/>
    </source>
</evidence>
<dbReference type="KEGG" id="bic:LMTR13_01145"/>
<dbReference type="STRING" id="1274631.LMTR13_01145"/>
<reference evidence="1 2" key="1">
    <citation type="submission" date="2016-07" db="EMBL/GenBank/DDBJ databases">
        <title>Complete genome sequence of Bradyrhizobium icense LMTR 13T, a potential inoculant strain isolated from lima bean (Phaseolus lunatus) in Peru.</title>
        <authorList>
            <person name="Ormeno-Orrillo E."/>
            <person name="Duran D."/>
            <person name="Rogel M.A."/>
            <person name="Rey L."/>
            <person name="Imperial J."/>
            <person name="Ruiz-Argueso T."/>
            <person name="Martinez-Romero E."/>
        </authorList>
    </citation>
    <scope>NUCLEOTIDE SEQUENCE [LARGE SCALE GENOMIC DNA]</scope>
    <source>
        <strain evidence="1 2">LMTR 13</strain>
    </source>
</reference>
<name>A0A1B1U8E4_9BRAD</name>
<sequence>MRPLPYVIAATALRRERIPPYNQATDCASFAIRPTSDSHTDARLGMARSLFRFASVPSKPRFSHDPVNLAPDCDG</sequence>
<organism evidence="1 2">
    <name type="scientific">Bradyrhizobium icense</name>
    <dbReference type="NCBI Taxonomy" id="1274631"/>
    <lineage>
        <taxon>Bacteria</taxon>
        <taxon>Pseudomonadati</taxon>
        <taxon>Pseudomonadota</taxon>
        <taxon>Alphaproteobacteria</taxon>
        <taxon>Hyphomicrobiales</taxon>
        <taxon>Nitrobacteraceae</taxon>
        <taxon>Bradyrhizobium</taxon>
    </lineage>
</organism>
<dbReference type="AlphaFoldDB" id="A0A1B1U8E4"/>
<accession>A0A1B1U8E4</accession>
<protein>
    <submittedName>
        <fullName evidence="1">Uncharacterized protein</fullName>
    </submittedName>
</protein>
<evidence type="ECO:0000313" key="1">
    <source>
        <dbReference type="EMBL" id="ANV99001.1"/>
    </source>
</evidence>
<proteinExistence type="predicted"/>
<dbReference type="EMBL" id="CP016428">
    <property type="protein sequence ID" value="ANV99001.1"/>
    <property type="molecule type" value="Genomic_DNA"/>
</dbReference>
<dbReference type="Proteomes" id="UP000092839">
    <property type="component" value="Chromosome"/>
</dbReference>
<gene>
    <name evidence="1" type="ORF">LMTR13_01145</name>
</gene>
<keyword evidence="2" id="KW-1185">Reference proteome</keyword>